<reference evidence="4 5" key="1">
    <citation type="submission" date="2019-05" db="EMBL/GenBank/DDBJ databases">
        <title>Pseudorhodobacter turbinis sp. nov., isolated from the gut of the Korean turban shell.</title>
        <authorList>
            <person name="Jeong Y.-S."/>
            <person name="Kang W.-R."/>
            <person name="Bae J.-W."/>
        </authorList>
    </citation>
    <scope>NUCLEOTIDE SEQUENCE [LARGE SCALE GENOMIC DNA]</scope>
    <source>
        <strain evidence="4 5">S12M18</strain>
        <plasmid evidence="4 5">unnamed1</plasmid>
    </source>
</reference>
<keyword evidence="4" id="KW-0378">Hydrolase</keyword>
<geneLocation type="plasmid" evidence="4 5">
    <name>unnamed1</name>
</geneLocation>
<keyword evidence="5" id="KW-1185">Reference proteome</keyword>
<dbReference type="Proteomes" id="UP000298631">
    <property type="component" value="Plasmid unnamed1"/>
</dbReference>
<sequence>MNFGANRGADCHLPALKEIVMDHKAADAFAKLMKDAAKTHPLFAGIDPEKTTQMTEEMTKTLQAMLSPQGMAEWMQSWMDYQTEMAQLWQQSLSPSATEPSKDTRFKADDWNEGVFPFLRQSYALTAKAMADFADKAGLPEHEQRKLSFYTRVAADALSPSNYALTNPEVIKLAQETKGQSLVDGFKNMLADLEKGYITTTDEAAFTVGGNLANTPGSVILRNDLFELIQYQPRTDKVRSNPVLIIPPCVNKFYIFDINEKKSMIRYMLDQGHTVFTIAWRNPGPETRDLDWNDYLRDGIFAALDVTTDIVKGAKVDLLSWCNGGTMLLAALAVMTKDQKAHVGTATFLSSMIDFADPGQVEVFIDQPQLQAYNKRLETAGVAPGRDIAAAMAMLHVNESIWGFVIGNYLKGKSPPPFDILYWNADTSNLPAKWYAYYTEEMYLANKLREPGALTLLDTPVDTRNIDVACYFVAATADHIVPWKTSYAATGLVSGDTEFVLTTGGHVSGTVINHPERNRRYFLTEGDRSQSPEDWQAAATRTEGSWWPHWLAWLAEKNNGTEQAAPATLGNRTHKALAAAPGTYVLEQVSQQG</sequence>
<dbReference type="EMBL" id="CP039965">
    <property type="protein sequence ID" value="QCO57720.1"/>
    <property type="molecule type" value="Genomic_DNA"/>
</dbReference>
<proteinExistence type="predicted"/>
<name>A0A4P8EKH1_9RHOB</name>
<dbReference type="PANTHER" id="PTHR36837:SF5">
    <property type="entry name" value="POLY-3-HYDROXYBUTYRATE SYNTHASE"/>
    <property type="match status" value="1"/>
</dbReference>
<evidence type="ECO:0000313" key="5">
    <source>
        <dbReference type="Proteomes" id="UP000298631"/>
    </source>
</evidence>
<evidence type="ECO:0000256" key="1">
    <source>
        <dbReference type="ARBA" id="ARBA00022679"/>
    </source>
</evidence>
<evidence type="ECO:0000256" key="2">
    <source>
        <dbReference type="ARBA" id="ARBA00023315"/>
    </source>
</evidence>
<keyword evidence="4" id="KW-0614">Plasmid</keyword>
<dbReference type="KEGG" id="pseb:EOK75_18710"/>
<dbReference type="Gene3D" id="3.40.50.1820">
    <property type="entry name" value="alpha/beta hydrolase"/>
    <property type="match status" value="1"/>
</dbReference>
<dbReference type="GO" id="GO:0016746">
    <property type="term" value="F:acyltransferase activity"/>
    <property type="evidence" value="ECO:0007669"/>
    <property type="project" value="UniProtKB-KW"/>
</dbReference>
<dbReference type="Pfam" id="PF07167">
    <property type="entry name" value="PhaC_N"/>
    <property type="match status" value="1"/>
</dbReference>
<gene>
    <name evidence="4" type="ORF">EOK75_18710</name>
</gene>
<dbReference type="AlphaFoldDB" id="A0A4P8EKH1"/>
<dbReference type="OrthoDB" id="7208816at2"/>
<feature type="domain" description="Poly-beta-hydroxybutyrate polymerase N-terminal" evidence="3">
    <location>
        <begin position="102"/>
        <end position="268"/>
    </location>
</feature>
<protein>
    <submittedName>
        <fullName evidence="4">Alpha/beta fold hydrolase</fullName>
    </submittedName>
</protein>
<dbReference type="InterPro" id="IPR029058">
    <property type="entry name" value="AB_hydrolase_fold"/>
</dbReference>
<dbReference type="PANTHER" id="PTHR36837">
    <property type="entry name" value="POLY(3-HYDROXYALKANOATE) POLYMERASE SUBUNIT PHAC"/>
    <property type="match status" value="1"/>
</dbReference>
<keyword evidence="1" id="KW-0808">Transferase</keyword>
<accession>A0A4P8EKH1</accession>
<keyword evidence="2" id="KW-0012">Acyltransferase</keyword>
<evidence type="ECO:0000313" key="4">
    <source>
        <dbReference type="EMBL" id="QCO57720.1"/>
    </source>
</evidence>
<evidence type="ECO:0000259" key="3">
    <source>
        <dbReference type="Pfam" id="PF07167"/>
    </source>
</evidence>
<dbReference type="InterPro" id="IPR051321">
    <property type="entry name" value="PHA/PHB_synthase"/>
</dbReference>
<dbReference type="GO" id="GO:0016787">
    <property type="term" value="F:hydrolase activity"/>
    <property type="evidence" value="ECO:0007669"/>
    <property type="project" value="UniProtKB-KW"/>
</dbReference>
<organism evidence="4 5">
    <name type="scientific">Pseudorhodobacter turbinis</name>
    <dbReference type="NCBI Taxonomy" id="2500533"/>
    <lineage>
        <taxon>Bacteria</taxon>
        <taxon>Pseudomonadati</taxon>
        <taxon>Pseudomonadota</taxon>
        <taxon>Alphaproteobacteria</taxon>
        <taxon>Rhodobacterales</taxon>
        <taxon>Paracoccaceae</taxon>
        <taxon>Pseudorhodobacter</taxon>
    </lineage>
</organism>
<dbReference type="InterPro" id="IPR010941">
    <property type="entry name" value="PhaC_N"/>
</dbReference>
<dbReference type="GO" id="GO:0042619">
    <property type="term" value="P:poly-hydroxybutyrate biosynthetic process"/>
    <property type="evidence" value="ECO:0007669"/>
    <property type="project" value="InterPro"/>
</dbReference>
<dbReference type="SUPFAM" id="SSF53474">
    <property type="entry name" value="alpha/beta-Hydrolases"/>
    <property type="match status" value="1"/>
</dbReference>